<evidence type="ECO:0000313" key="2">
    <source>
        <dbReference type="Proteomes" id="UP000249304"/>
    </source>
</evidence>
<dbReference type="Proteomes" id="UP000249304">
    <property type="component" value="Unassembled WGS sequence"/>
</dbReference>
<organism evidence="1 2">
    <name type="scientific">Nonomuraea aridisoli</name>
    <dbReference type="NCBI Taxonomy" id="2070368"/>
    <lineage>
        <taxon>Bacteria</taxon>
        <taxon>Bacillati</taxon>
        <taxon>Actinomycetota</taxon>
        <taxon>Actinomycetes</taxon>
        <taxon>Streptosporangiales</taxon>
        <taxon>Streptosporangiaceae</taxon>
        <taxon>Nonomuraea</taxon>
    </lineage>
</organism>
<accession>A0A2W2FB38</accession>
<dbReference type="AlphaFoldDB" id="A0A2W2FB38"/>
<evidence type="ECO:0000313" key="1">
    <source>
        <dbReference type="EMBL" id="PZG12784.1"/>
    </source>
</evidence>
<dbReference type="RefSeq" id="WP_111182679.1">
    <property type="nucleotide sequence ID" value="NZ_POUD01000176.1"/>
</dbReference>
<name>A0A2W2FB38_9ACTN</name>
<keyword evidence="2" id="KW-1185">Reference proteome</keyword>
<proteinExistence type="predicted"/>
<comment type="caution">
    <text evidence="1">The sequence shown here is derived from an EMBL/GenBank/DDBJ whole genome shotgun (WGS) entry which is preliminary data.</text>
</comment>
<gene>
    <name evidence="1" type="ORF">C1J01_31820</name>
</gene>
<dbReference type="EMBL" id="POUD01000176">
    <property type="protein sequence ID" value="PZG12784.1"/>
    <property type="molecule type" value="Genomic_DNA"/>
</dbReference>
<reference evidence="1 2" key="1">
    <citation type="submission" date="2018-01" db="EMBL/GenBank/DDBJ databases">
        <title>Draft genome sequence of Nonomuraea sp. KC333.</title>
        <authorList>
            <person name="Sahin N."/>
            <person name="Saygin H."/>
            <person name="Ay H."/>
        </authorList>
    </citation>
    <scope>NUCLEOTIDE SEQUENCE [LARGE SCALE GENOMIC DNA]</scope>
    <source>
        <strain evidence="1 2">KC333</strain>
    </source>
</reference>
<protein>
    <submittedName>
        <fullName evidence="1">Uncharacterized protein</fullName>
    </submittedName>
</protein>
<sequence>MIPNRAAVSAAVAVAVGLGVYVAARGLQGTLWVLARAAHSPRWLPAAREALASWLNDPTGATR</sequence>